<name>A0A646QW41_9CAUD</name>
<dbReference type="SUPFAM" id="SSF56731">
    <property type="entry name" value="DNA primase core"/>
    <property type="match status" value="1"/>
</dbReference>
<dbReference type="PANTHER" id="PTHR12873:SF0">
    <property type="entry name" value="TWINKLE MTDNA HELICASE"/>
    <property type="match status" value="1"/>
</dbReference>
<dbReference type="PROSITE" id="PS51199">
    <property type="entry name" value="SF4_HELICASE"/>
    <property type="match status" value="1"/>
</dbReference>
<dbReference type="GO" id="GO:0005524">
    <property type="term" value="F:ATP binding"/>
    <property type="evidence" value="ECO:0007669"/>
    <property type="project" value="InterPro"/>
</dbReference>
<dbReference type="Gene3D" id="3.40.50.300">
    <property type="entry name" value="P-loop containing nucleotide triphosphate hydrolases"/>
    <property type="match status" value="1"/>
</dbReference>
<proteinExistence type="predicted"/>
<dbReference type="Gene3D" id="3.40.1360.10">
    <property type="match status" value="1"/>
</dbReference>
<reference evidence="2 3" key="1">
    <citation type="journal article" date="2019" name="mSystems">
        <title>Diverse, abundant and novel viruses infecting the marine abundant Roseobacter RCA lineage.</title>
        <authorList>
            <person name="Zhang Z.F."/>
            <person name="Chen F."/>
            <person name="Chu X."/>
            <person name="Zhang H."/>
            <person name="Luo H.W."/>
            <person name="Zhai Z.Q."/>
            <person name="Yang M.Y."/>
            <person name="Zhao Y.L."/>
        </authorList>
    </citation>
    <scope>NUCLEOTIDE SEQUENCE [LARGE SCALE GENOMIC DNA]</scope>
</reference>
<gene>
    <name evidence="2" type="ORF">CRP4_gp15</name>
</gene>
<dbReference type="GO" id="GO:0003697">
    <property type="term" value="F:single-stranded DNA binding"/>
    <property type="evidence" value="ECO:0007669"/>
    <property type="project" value="InterPro"/>
</dbReference>
<accession>A0A646QW41</accession>
<dbReference type="PANTHER" id="PTHR12873">
    <property type="entry name" value="T7-LIKE MITOCHONDRIAL DNA HELICASE"/>
    <property type="match status" value="1"/>
</dbReference>
<feature type="domain" description="SF4 helicase" evidence="1">
    <location>
        <begin position="269"/>
        <end position="528"/>
    </location>
</feature>
<dbReference type="InterPro" id="IPR007694">
    <property type="entry name" value="DNA_helicase_DnaB-like_C"/>
</dbReference>
<dbReference type="Proteomes" id="UP000424671">
    <property type="component" value="Segment"/>
</dbReference>
<protein>
    <submittedName>
        <fullName evidence="2">DNA primase</fullName>
    </submittedName>
</protein>
<evidence type="ECO:0000313" key="2">
    <source>
        <dbReference type="EMBL" id="QBQ72624.1"/>
    </source>
</evidence>
<dbReference type="CDD" id="cd01029">
    <property type="entry name" value="TOPRIM_primases"/>
    <property type="match status" value="1"/>
</dbReference>
<dbReference type="InterPro" id="IPR034154">
    <property type="entry name" value="TOPRIM_DnaG/twinkle"/>
</dbReference>
<dbReference type="Pfam" id="PF03796">
    <property type="entry name" value="DnaB_C"/>
    <property type="match status" value="1"/>
</dbReference>
<dbReference type="InterPro" id="IPR027417">
    <property type="entry name" value="P-loop_NTPase"/>
</dbReference>
<dbReference type="EMBL" id="MK613346">
    <property type="protein sequence ID" value="QBQ72624.1"/>
    <property type="molecule type" value="Genomic_DNA"/>
</dbReference>
<dbReference type="GO" id="GO:0006260">
    <property type="term" value="P:DNA replication"/>
    <property type="evidence" value="ECO:0007669"/>
    <property type="project" value="InterPro"/>
</dbReference>
<sequence>MQAQEITHQPCPHQDCESSNAFAYNPDKMLGFCHSCDKSYPSKGMSLKSWAKDTYPLKDTGHMVNREPVEIEGIGGFVDYRGVRKDTMEWYGVKTFGNNQVYTYPSGSRKVRNIKDKAFKTDKGFKTDELFGMDKFNSGSSRSVVVCEGELDALSAFQMLDKKYPCVSVPSATPNQKLWQGKAKEWLDSFDKIILSVDNDQAGKSLAAKIGALFPNKTYEIIHDKFKDANEFLQGNAKASYQAAFYNCKRYSPDNIRNTTEQFLELFDKKDDAVYVSTGIESFDDVALGLMQGHFTVFQAPEGIGKTEFMRYLEYYILTEHKHLKIAICHLEETEKRGVLGLVSYHLNKNLTRRDLIEEHDMEEDVKRAITELTAEERLYQFQIAVDEDPMDILEKIRYFREACGVDYVFFEPIQDLAYSRKGDESVEKWLSALSVQLSRLASELNVGIVTIAHENDDGQVRDCRTISKRASVVVKLQRDKMSEDRDERNTTQLLLIKNRPAGKTGFAGKLRFEETTFKLTEDRGRWT</sequence>
<evidence type="ECO:0000313" key="3">
    <source>
        <dbReference type="Proteomes" id="UP000424671"/>
    </source>
</evidence>
<dbReference type="InterPro" id="IPR027032">
    <property type="entry name" value="Twinkle-like"/>
</dbReference>
<dbReference type="GO" id="GO:0043139">
    <property type="term" value="F:5'-3' DNA helicase activity"/>
    <property type="evidence" value="ECO:0007669"/>
    <property type="project" value="InterPro"/>
</dbReference>
<evidence type="ECO:0000259" key="1">
    <source>
        <dbReference type="PROSITE" id="PS51199"/>
    </source>
</evidence>
<dbReference type="Pfam" id="PF13155">
    <property type="entry name" value="Toprim_2"/>
    <property type="match status" value="1"/>
</dbReference>
<organism evidence="2 3">
    <name type="scientific">Roseobacter phage CRP-4</name>
    <dbReference type="NCBI Taxonomy" id="2559283"/>
    <lineage>
        <taxon>Viruses</taxon>
        <taxon>Duplodnaviria</taxon>
        <taxon>Heunggongvirae</taxon>
        <taxon>Uroviricota</taxon>
        <taxon>Caudoviricetes</taxon>
        <taxon>Zobellviridae</taxon>
        <taxon>Cobavirinae</taxon>
        <taxon>Veravirus</taxon>
    </lineage>
</organism>
<dbReference type="SUPFAM" id="SSF52540">
    <property type="entry name" value="P-loop containing nucleoside triphosphate hydrolases"/>
    <property type="match status" value="1"/>
</dbReference>